<dbReference type="STRING" id="1434232.MAIT1_03692"/>
<organism evidence="7 8">
    <name type="scientific">Magnetofaba australis IT-1</name>
    <dbReference type="NCBI Taxonomy" id="1434232"/>
    <lineage>
        <taxon>Bacteria</taxon>
        <taxon>Pseudomonadati</taxon>
        <taxon>Pseudomonadota</taxon>
        <taxon>Magnetococcia</taxon>
        <taxon>Magnetococcales</taxon>
        <taxon>Magnetococcaceae</taxon>
        <taxon>Magnetofaba</taxon>
    </lineage>
</organism>
<dbReference type="Gene3D" id="1.10.155.10">
    <property type="entry name" value="Chemotaxis receptor methyltransferase CheR, N-terminal domain"/>
    <property type="match status" value="1"/>
</dbReference>
<dbReference type="InterPro" id="IPR036804">
    <property type="entry name" value="CheR_N_sf"/>
</dbReference>
<evidence type="ECO:0000313" key="8">
    <source>
        <dbReference type="Proteomes" id="UP000194003"/>
    </source>
</evidence>
<feature type="domain" description="CheR-type methyltransferase" evidence="6">
    <location>
        <begin position="1"/>
        <end position="279"/>
    </location>
</feature>
<dbReference type="SMART" id="SM00138">
    <property type="entry name" value="MeTrc"/>
    <property type="match status" value="1"/>
</dbReference>
<keyword evidence="5" id="KW-0949">S-adenosyl-L-methionine</keyword>
<name>A0A1Y2K6S6_9PROT</name>
<dbReference type="PRINTS" id="PR00996">
    <property type="entry name" value="CHERMTFRASE"/>
</dbReference>
<keyword evidence="4" id="KW-0808">Transferase</keyword>
<proteinExistence type="predicted"/>
<reference evidence="7 8" key="1">
    <citation type="journal article" date="2016" name="BMC Genomics">
        <title>Combined genomic and structural analyses of a cultured magnetotactic bacterium reveals its niche adaptation to a dynamic environment.</title>
        <authorList>
            <person name="Araujo A.C."/>
            <person name="Morillo V."/>
            <person name="Cypriano J."/>
            <person name="Teixeira L.C."/>
            <person name="Leao P."/>
            <person name="Lyra S."/>
            <person name="Almeida L.G."/>
            <person name="Bazylinski D.A."/>
            <person name="Vasconcellos A.T."/>
            <person name="Abreu F."/>
            <person name="Lins U."/>
        </authorList>
    </citation>
    <scope>NUCLEOTIDE SEQUENCE [LARGE SCALE GENOMIC DNA]</scope>
    <source>
        <strain evidence="7 8">IT-1</strain>
    </source>
</reference>
<dbReference type="InterPro" id="IPR022642">
    <property type="entry name" value="CheR_C"/>
</dbReference>
<evidence type="ECO:0000256" key="5">
    <source>
        <dbReference type="ARBA" id="ARBA00022691"/>
    </source>
</evidence>
<dbReference type="SUPFAM" id="SSF53335">
    <property type="entry name" value="S-adenosyl-L-methionine-dependent methyltransferases"/>
    <property type="match status" value="1"/>
</dbReference>
<sequence>MNTALTESLYGLFHRRLQKVTGINLPESKGYQLQCAVAALVDSLEQRTPEELLTLLEQRNGQAQARFISSLTNNETRWLRDDSFYAALRTHVIPGLIQKVKRTGKARIFSAACSTGQEPYSVAMLLREHVRQRPLDRVYVDQIELIAGDIDADALSQARLGRYMGLQATRGLPEALRDRYFHLLDDEIQLHDEIRHMVAFVPINLAEGVLPSGQFDLILCRNVLIYFSLNGAQESTAHLAAKLTPDGLLGFGALESCRPHGDSVKLLEIGGYPFFRKRHL</sequence>
<evidence type="ECO:0000256" key="3">
    <source>
        <dbReference type="ARBA" id="ARBA00022603"/>
    </source>
</evidence>
<dbReference type="PANTHER" id="PTHR24422">
    <property type="entry name" value="CHEMOTAXIS PROTEIN METHYLTRANSFERASE"/>
    <property type="match status" value="1"/>
</dbReference>
<comment type="catalytic activity">
    <reaction evidence="1">
        <text>L-glutamyl-[protein] + S-adenosyl-L-methionine = [protein]-L-glutamate 5-O-methyl ester + S-adenosyl-L-homocysteine</text>
        <dbReference type="Rhea" id="RHEA:24452"/>
        <dbReference type="Rhea" id="RHEA-COMP:10208"/>
        <dbReference type="Rhea" id="RHEA-COMP:10311"/>
        <dbReference type="ChEBI" id="CHEBI:29973"/>
        <dbReference type="ChEBI" id="CHEBI:57856"/>
        <dbReference type="ChEBI" id="CHEBI:59789"/>
        <dbReference type="ChEBI" id="CHEBI:82795"/>
        <dbReference type="EC" id="2.1.1.80"/>
    </reaction>
</comment>
<evidence type="ECO:0000313" key="7">
    <source>
        <dbReference type="EMBL" id="OSM04052.1"/>
    </source>
</evidence>
<comment type="caution">
    <text evidence="7">The sequence shown here is derived from an EMBL/GenBank/DDBJ whole genome shotgun (WGS) entry which is preliminary data.</text>
</comment>
<dbReference type="PROSITE" id="PS50123">
    <property type="entry name" value="CHER"/>
    <property type="match status" value="1"/>
</dbReference>
<dbReference type="InterPro" id="IPR029063">
    <property type="entry name" value="SAM-dependent_MTases_sf"/>
</dbReference>
<evidence type="ECO:0000256" key="4">
    <source>
        <dbReference type="ARBA" id="ARBA00022679"/>
    </source>
</evidence>
<dbReference type="GO" id="GO:0008983">
    <property type="term" value="F:protein-glutamate O-methyltransferase activity"/>
    <property type="evidence" value="ECO:0007669"/>
    <property type="project" value="UniProtKB-EC"/>
</dbReference>
<dbReference type="Pfam" id="PF01739">
    <property type="entry name" value="CheR"/>
    <property type="match status" value="1"/>
</dbReference>
<dbReference type="SUPFAM" id="SSF47757">
    <property type="entry name" value="Chemotaxis receptor methyltransferase CheR, N-terminal domain"/>
    <property type="match status" value="1"/>
</dbReference>
<keyword evidence="3" id="KW-0489">Methyltransferase</keyword>
<dbReference type="Gene3D" id="3.40.50.150">
    <property type="entry name" value="Vaccinia Virus protein VP39"/>
    <property type="match status" value="1"/>
</dbReference>
<dbReference type="InterPro" id="IPR000780">
    <property type="entry name" value="CheR_MeTrfase"/>
</dbReference>
<evidence type="ECO:0000256" key="2">
    <source>
        <dbReference type="ARBA" id="ARBA00012534"/>
    </source>
</evidence>
<keyword evidence="8" id="KW-1185">Reference proteome</keyword>
<dbReference type="Proteomes" id="UP000194003">
    <property type="component" value="Unassembled WGS sequence"/>
</dbReference>
<dbReference type="EC" id="2.1.1.80" evidence="2"/>
<dbReference type="InterPro" id="IPR050903">
    <property type="entry name" value="Bact_Chemotaxis_MeTrfase"/>
</dbReference>
<dbReference type="AlphaFoldDB" id="A0A1Y2K6S6"/>
<protein>
    <recommendedName>
        <fullName evidence="2">protein-glutamate O-methyltransferase</fullName>
        <ecNumber evidence="2">2.1.1.80</ecNumber>
    </recommendedName>
</protein>
<evidence type="ECO:0000256" key="1">
    <source>
        <dbReference type="ARBA" id="ARBA00001541"/>
    </source>
</evidence>
<evidence type="ECO:0000259" key="6">
    <source>
        <dbReference type="PROSITE" id="PS50123"/>
    </source>
</evidence>
<accession>A0A1Y2K6S6</accession>
<dbReference type="PANTHER" id="PTHR24422:SF19">
    <property type="entry name" value="CHEMOTAXIS PROTEIN METHYLTRANSFERASE"/>
    <property type="match status" value="1"/>
</dbReference>
<dbReference type="GO" id="GO:0032259">
    <property type="term" value="P:methylation"/>
    <property type="evidence" value="ECO:0007669"/>
    <property type="project" value="UniProtKB-KW"/>
</dbReference>
<gene>
    <name evidence="7" type="ORF">MAIT1_03692</name>
</gene>
<dbReference type="EMBL" id="LVJN01000019">
    <property type="protein sequence ID" value="OSM04052.1"/>
    <property type="molecule type" value="Genomic_DNA"/>
</dbReference>